<proteinExistence type="predicted"/>
<organism evidence="1">
    <name type="scientific">Phytophthora nicotianae</name>
    <name type="common">Potato buckeye rot agent</name>
    <name type="synonym">Phytophthora parasitica</name>
    <dbReference type="NCBI Taxonomy" id="4792"/>
    <lineage>
        <taxon>Eukaryota</taxon>
        <taxon>Sar</taxon>
        <taxon>Stramenopiles</taxon>
        <taxon>Oomycota</taxon>
        <taxon>Peronosporomycetes</taxon>
        <taxon>Peronosporales</taxon>
        <taxon>Peronosporaceae</taxon>
        <taxon>Phytophthora</taxon>
    </lineage>
</organism>
<dbReference type="VEuPathDB" id="FungiDB:PPTG_21674"/>
<dbReference type="Proteomes" id="UP000053236">
    <property type="component" value="Unassembled WGS sequence"/>
</dbReference>
<gene>
    <name evidence="1" type="ORF">L915_02638</name>
</gene>
<reference evidence="1" key="1">
    <citation type="submission" date="2013-11" db="EMBL/GenBank/DDBJ databases">
        <title>The Genome Sequence of Phytophthora parasitica CJ02B3.</title>
        <authorList>
            <consortium name="The Broad Institute Genomics Platform"/>
            <person name="Russ C."/>
            <person name="Tyler B."/>
            <person name="Panabieres F."/>
            <person name="Shan W."/>
            <person name="Tripathy S."/>
            <person name="Grunwald N."/>
            <person name="Machado M."/>
            <person name="Johnson C.S."/>
            <person name="Arredondo F."/>
            <person name="Hong C."/>
            <person name="Coffey M."/>
            <person name="Young S.K."/>
            <person name="Zeng Q."/>
            <person name="Gargeya S."/>
            <person name="Fitzgerald M."/>
            <person name="Abouelleil A."/>
            <person name="Alvarado L."/>
            <person name="Chapman S.B."/>
            <person name="Gainer-Dewar J."/>
            <person name="Goldberg J."/>
            <person name="Griggs A."/>
            <person name="Gujja S."/>
            <person name="Hansen M."/>
            <person name="Howarth C."/>
            <person name="Imamovic A."/>
            <person name="Ireland A."/>
            <person name="Larimer J."/>
            <person name="McCowan C."/>
            <person name="Murphy C."/>
            <person name="Pearson M."/>
            <person name="Poon T.W."/>
            <person name="Priest M."/>
            <person name="Roberts A."/>
            <person name="Saif S."/>
            <person name="Shea T."/>
            <person name="Sykes S."/>
            <person name="Wortman J."/>
            <person name="Nusbaum C."/>
            <person name="Birren B."/>
        </authorList>
    </citation>
    <scope>NUCLEOTIDE SEQUENCE [LARGE SCALE GENOMIC DNA]</scope>
    <source>
        <strain evidence="1">CJ02B3</strain>
    </source>
</reference>
<dbReference type="EMBL" id="KI684642">
    <property type="protein sequence ID" value="ETK94267.1"/>
    <property type="molecule type" value="Genomic_DNA"/>
</dbReference>
<sequence length="184" mass="20750">TAEDVKKAFTLCELVAKEEFEMDKLHAPLKDILRTDFNINTWHAAYQHLISDGATRELVRFSAPDWYIPVDERRSLFCCFVHGLDISVYEYAMTLTNYMATLGDLDGLLDDENLADVREGRAIPAELEIYAASKMHGWNITLKAVDDGSRLTSCFTYHAENATKDVILVRGGGYFAVKVDGYVL</sequence>
<protein>
    <submittedName>
        <fullName evidence="1">Uncharacterized protein</fullName>
    </submittedName>
</protein>
<feature type="non-terminal residue" evidence="1">
    <location>
        <position position="1"/>
    </location>
</feature>
<name>W2HG66_PHYNI</name>
<dbReference type="AlphaFoldDB" id="W2HG66"/>
<evidence type="ECO:0000313" key="1">
    <source>
        <dbReference type="EMBL" id="ETK94267.1"/>
    </source>
</evidence>
<accession>W2HG66</accession>